<dbReference type="InterPro" id="IPR003593">
    <property type="entry name" value="AAA+_ATPase"/>
</dbReference>
<dbReference type="EMBL" id="JABEZW010000009">
    <property type="protein sequence ID" value="MBA0776566.1"/>
    <property type="molecule type" value="Genomic_DNA"/>
</dbReference>
<dbReference type="EC" id="3.6.5.4" evidence="8"/>
<dbReference type="SMART" id="SM00382">
    <property type="entry name" value="AAA"/>
    <property type="match status" value="1"/>
</dbReference>
<evidence type="ECO:0000313" key="12">
    <source>
        <dbReference type="EMBL" id="MBA0776566.1"/>
    </source>
</evidence>
<feature type="non-terminal residue" evidence="12">
    <location>
        <position position="587"/>
    </location>
</feature>
<dbReference type="InterPro" id="IPR042101">
    <property type="entry name" value="SRP54_N_sf"/>
</dbReference>
<evidence type="ECO:0000256" key="6">
    <source>
        <dbReference type="ARBA" id="ARBA00023135"/>
    </source>
</evidence>
<protein>
    <recommendedName>
        <fullName evidence="8">signal-recognition-particle GTPase</fullName>
        <ecNumber evidence="8">3.6.5.4</ecNumber>
    </recommendedName>
</protein>
<keyword evidence="5" id="KW-0342">GTP-binding</keyword>
<dbReference type="HAMAP" id="MF_00306">
    <property type="entry name" value="SRP54"/>
    <property type="match status" value="1"/>
</dbReference>
<evidence type="ECO:0000256" key="10">
    <source>
        <dbReference type="SAM" id="MobiDB-lite"/>
    </source>
</evidence>
<evidence type="ECO:0000256" key="2">
    <source>
        <dbReference type="ARBA" id="ARBA00022741"/>
    </source>
</evidence>
<proteinExistence type="inferred from homology"/>
<dbReference type="GO" id="GO:0003924">
    <property type="term" value="F:GTPase activity"/>
    <property type="evidence" value="ECO:0007669"/>
    <property type="project" value="InterPro"/>
</dbReference>
<feature type="compositionally biased region" description="Basic and acidic residues" evidence="10">
    <location>
        <begin position="462"/>
        <end position="487"/>
    </location>
</feature>
<dbReference type="Pfam" id="PF02881">
    <property type="entry name" value="SRP54_N"/>
    <property type="match status" value="1"/>
</dbReference>
<comment type="caution">
    <text evidence="12">The sequence shown here is derived from an EMBL/GenBank/DDBJ whole genome shotgun (WGS) entry which is preliminary data.</text>
</comment>
<dbReference type="InterPro" id="IPR000897">
    <property type="entry name" value="SRP54_GTPase_dom"/>
</dbReference>
<keyword evidence="7" id="KW-0687">Ribonucleoprotein</keyword>
<keyword evidence="2" id="KW-0547">Nucleotide-binding</keyword>
<feature type="region of interest" description="Disordered" evidence="10">
    <location>
        <begin position="461"/>
        <end position="492"/>
    </location>
</feature>
<evidence type="ECO:0000256" key="7">
    <source>
        <dbReference type="ARBA" id="ARBA00023274"/>
    </source>
</evidence>
<dbReference type="PROSITE" id="PS00300">
    <property type="entry name" value="SRP54"/>
    <property type="match status" value="1"/>
</dbReference>
<keyword evidence="3" id="KW-0378">Hydrolase</keyword>
<gene>
    <name evidence="12" type="ORF">Gotri_011549</name>
</gene>
<dbReference type="Gene3D" id="3.40.50.300">
    <property type="entry name" value="P-loop containing nucleotide triphosphate hydrolases"/>
    <property type="match status" value="1"/>
</dbReference>
<feature type="compositionally biased region" description="Basic and acidic residues" evidence="10">
    <location>
        <begin position="577"/>
        <end position="587"/>
    </location>
</feature>
<dbReference type="InterPro" id="IPR013822">
    <property type="entry name" value="Signal_recog_particl_SRP54_hlx"/>
</dbReference>
<name>A0A7J9EU29_9ROSI</name>
<dbReference type="Pfam" id="PF02978">
    <property type="entry name" value="SRP_SPB"/>
    <property type="match status" value="1"/>
</dbReference>
<dbReference type="FunFam" id="3.40.50.300:FF:000022">
    <property type="entry name" value="Signal recognition particle 54 kDa subunit"/>
    <property type="match status" value="1"/>
</dbReference>
<evidence type="ECO:0000259" key="11">
    <source>
        <dbReference type="PROSITE" id="PS00300"/>
    </source>
</evidence>
<dbReference type="InterPro" id="IPR036891">
    <property type="entry name" value="Signal_recog_part_SRP54_M_sf"/>
</dbReference>
<feature type="region of interest" description="Disordered" evidence="10">
    <location>
        <begin position="529"/>
        <end position="587"/>
    </location>
</feature>
<dbReference type="NCBIfam" id="TIGR00959">
    <property type="entry name" value="ffh"/>
    <property type="match status" value="1"/>
</dbReference>
<evidence type="ECO:0000256" key="4">
    <source>
        <dbReference type="ARBA" id="ARBA00022884"/>
    </source>
</evidence>
<dbReference type="GO" id="GO:0006614">
    <property type="term" value="P:SRP-dependent cotranslational protein targeting to membrane"/>
    <property type="evidence" value="ECO:0007669"/>
    <property type="project" value="InterPro"/>
</dbReference>
<comment type="similarity">
    <text evidence="1">Belongs to the GTP-binding SRP family. SRP54 subfamily.</text>
</comment>
<dbReference type="Gene3D" id="1.20.120.140">
    <property type="entry name" value="Signal recognition particle SRP54, nucleotide-binding domain"/>
    <property type="match status" value="1"/>
</dbReference>
<reference evidence="12 13" key="1">
    <citation type="journal article" date="2019" name="Genome Biol. Evol.">
        <title>Insights into the evolution of the New World diploid cottons (Gossypium, subgenus Houzingenia) based on genome sequencing.</title>
        <authorList>
            <person name="Grover C.E."/>
            <person name="Arick M.A. 2nd"/>
            <person name="Thrash A."/>
            <person name="Conover J.L."/>
            <person name="Sanders W.S."/>
            <person name="Peterson D.G."/>
            <person name="Frelichowski J.E."/>
            <person name="Scheffler J.A."/>
            <person name="Scheffler B.E."/>
            <person name="Wendel J.F."/>
        </authorList>
    </citation>
    <scope>NUCLEOTIDE SEQUENCE [LARGE SCALE GENOMIC DNA]</scope>
    <source>
        <strain evidence="12">8</strain>
        <tissue evidence="12">Leaf</tissue>
    </source>
</reference>
<evidence type="ECO:0000256" key="9">
    <source>
        <dbReference type="ARBA" id="ARBA00048157"/>
    </source>
</evidence>
<dbReference type="SMART" id="SM00962">
    <property type="entry name" value="SRP54"/>
    <property type="match status" value="1"/>
</dbReference>
<dbReference type="AlphaFoldDB" id="A0A7J9EU29"/>
<keyword evidence="13" id="KW-1185">Reference proteome</keyword>
<dbReference type="Proteomes" id="UP000593568">
    <property type="component" value="Unassembled WGS sequence"/>
</dbReference>
<evidence type="ECO:0000256" key="5">
    <source>
        <dbReference type="ARBA" id="ARBA00023134"/>
    </source>
</evidence>
<dbReference type="SUPFAM" id="SSF52540">
    <property type="entry name" value="P-loop containing nucleoside triphosphate hydrolases"/>
    <property type="match status" value="1"/>
</dbReference>
<keyword evidence="4" id="KW-0694">RNA-binding</keyword>
<dbReference type="Pfam" id="PF00448">
    <property type="entry name" value="SRP54"/>
    <property type="match status" value="1"/>
</dbReference>
<dbReference type="CDD" id="cd18539">
    <property type="entry name" value="SRP_G"/>
    <property type="match status" value="1"/>
</dbReference>
<dbReference type="InterPro" id="IPR004125">
    <property type="entry name" value="Signal_recog_particle_SRP54_M"/>
</dbReference>
<accession>A0A7J9EU29</accession>
<evidence type="ECO:0000256" key="3">
    <source>
        <dbReference type="ARBA" id="ARBA00022801"/>
    </source>
</evidence>
<dbReference type="GO" id="GO:0008312">
    <property type="term" value="F:7S RNA binding"/>
    <property type="evidence" value="ECO:0007669"/>
    <property type="project" value="InterPro"/>
</dbReference>
<dbReference type="Gene3D" id="1.10.260.30">
    <property type="entry name" value="Signal recognition particle, SRP54 subunit, M-domain"/>
    <property type="match status" value="1"/>
</dbReference>
<comment type="catalytic activity">
    <reaction evidence="9">
        <text>GTP + H2O = GDP + phosphate + H(+)</text>
        <dbReference type="Rhea" id="RHEA:19669"/>
        <dbReference type="ChEBI" id="CHEBI:15377"/>
        <dbReference type="ChEBI" id="CHEBI:15378"/>
        <dbReference type="ChEBI" id="CHEBI:37565"/>
        <dbReference type="ChEBI" id="CHEBI:43474"/>
        <dbReference type="ChEBI" id="CHEBI:58189"/>
        <dbReference type="EC" id="3.6.5.4"/>
    </reaction>
    <physiologicalReaction direction="left-to-right" evidence="9">
        <dbReference type="Rhea" id="RHEA:19670"/>
    </physiologicalReaction>
</comment>
<evidence type="ECO:0000256" key="1">
    <source>
        <dbReference type="ARBA" id="ARBA00005450"/>
    </source>
</evidence>
<dbReference type="PANTHER" id="PTHR11564">
    <property type="entry name" value="SIGNAL RECOGNITION PARTICLE 54K PROTEIN SRP54"/>
    <property type="match status" value="1"/>
</dbReference>
<dbReference type="InterPro" id="IPR022941">
    <property type="entry name" value="SRP54"/>
</dbReference>
<dbReference type="GO" id="GO:0005525">
    <property type="term" value="F:GTP binding"/>
    <property type="evidence" value="ECO:0007669"/>
    <property type="project" value="UniProtKB-KW"/>
</dbReference>
<sequence>MEAMQISATASRHFSATLGPFSTNRSPTKPTKLATSWASSASTNLASLSSRNLFTREIWGWVNSKTATSRREMRGVVRAEMFGQLTSGLEAAWTKLKGEEVLTKENIVEPMRDIRRALLEADVSLPVVRRFVQAVSDQAVGVGLIRGVKPDQQLVKIVNDELVKLMGGEVSELVFSKSGPTVILLAGLQGVGKTTVCAKLANYLKKQGKSSMLIAGDVYRPAAIDQLVILGEQVGVPVYTAGTEVKPSEIAKQGLEEAKKKKIDVVIMDTAGRLQIDKGMMDELKEVKKVLNPTEVLLVVDAMTGQEAAALVTTFNVEIGITGAILTKLDGDSRGGAALSVKEVSGKPIKLVGRGERMEDLEPFYPDRMAGRILGMGDVLSFVEKAQEVMRQEDAEELQKKIMSAKFDFNDFLKQTRAVARMGSMTRVIGMIPGMGKVTPAQVREAEKNLKLMEAMIEAMTPEEREKPELLAESPDRRRRIAKDSGKTEQQVSQLVAQLFQMRVRMKNLMGIMEGGSIPTLSNLEDAMKAEQAAPPGTARRKRRSESRRQFADSASTRPSPRGFGAPEARIVLSIQHHGDDHPATLN</sequence>
<keyword evidence="6" id="KW-0733">Signal recognition particle</keyword>
<dbReference type="SMART" id="SM00963">
    <property type="entry name" value="SRP54_N"/>
    <property type="match status" value="1"/>
</dbReference>
<dbReference type="SUPFAM" id="SSF47446">
    <property type="entry name" value="Signal peptide-binding domain"/>
    <property type="match status" value="1"/>
</dbReference>
<feature type="domain" description="SRP54-type proteins GTP-binding" evidence="11">
    <location>
        <begin position="348"/>
        <end position="361"/>
    </location>
</feature>
<organism evidence="12 13">
    <name type="scientific">Gossypium trilobum</name>
    <dbReference type="NCBI Taxonomy" id="34281"/>
    <lineage>
        <taxon>Eukaryota</taxon>
        <taxon>Viridiplantae</taxon>
        <taxon>Streptophyta</taxon>
        <taxon>Embryophyta</taxon>
        <taxon>Tracheophyta</taxon>
        <taxon>Spermatophyta</taxon>
        <taxon>Magnoliopsida</taxon>
        <taxon>eudicotyledons</taxon>
        <taxon>Gunneridae</taxon>
        <taxon>Pentapetalae</taxon>
        <taxon>rosids</taxon>
        <taxon>malvids</taxon>
        <taxon>Malvales</taxon>
        <taxon>Malvaceae</taxon>
        <taxon>Malvoideae</taxon>
        <taxon>Gossypium</taxon>
    </lineage>
</organism>
<dbReference type="InterPro" id="IPR004780">
    <property type="entry name" value="SRP"/>
</dbReference>
<dbReference type="GO" id="GO:0005786">
    <property type="term" value="C:signal recognition particle, endoplasmic reticulum targeting"/>
    <property type="evidence" value="ECO:0007669"/>
    <property type="project" value="UniProtKB-KW"/>
</dbReference>
<dbReference type="InterPro" id="IPR027417">
    <property type="entry name" value="P-loop_NTPase"/>
</dbReference>
<evidence type="ECO:0000313" key="13">
    <source>
        <dbReference type="Proteomes" id="UP000593568"/>
    </source>
</evidence>
<evidence type="ECO:0000256" key="8">
    <source>
        <dbReference type="ARBA" id="ARBA00035672"/>
    </source>
</evidence>
<dbReference type="PANTHER" id="PTHR11564:SF5">
    <property type="entry name" value="SIGNAL RECOGNITION PARTICLE SUBUNIT SRP54"/>
    <property type="match status" value="1"/>
</dbReference>